<dbReference type="PANTHER" id="PTHR28077:SF1">
    <property type="entry name" value="INOSITOL PHOSPHORYLCERAMIDE SYNTHASE REGULATORY SUBUNIT KEI1"/>
    <property type="match status" value="1"/>
</dbReference>
<dbReference type="GO" id="GO:0070917">
    <property type="term" value="F:inositol phosphoceramide synthase regulator activity"/>
    <property type="evidence" value="ECO:0007669"/>
    <property type="project" value="InterPro"/>
</dbReference>
<reference evidence="3" key="1">
    <citation type="submission" date="2023-06" db="EMBL/GenBank/DDBJ databases">
        <title>Genome-scale phylogeny and comparative genomics of the fungal order Sordariales.</title>
        <authorList>
            <consortium name="Lawrence Berkeley National Laboratory"/>
            <person name="Hensen N."/>
            <person name="Bonometti L."/>
            <person name="Westerberg I."/>
            <person name="Brannstrom I.O."/>
            <person name="Guillou S."/>
            <person name="Cros-Aarteil S."/>
            <person name="Calhoun S."/>
            <person name="Haridas S."/>
            <person name="Kuo A."/>
            <person name="Mondo S."/>
            <person name="Pangilinan J."/>
            <person name="Riley R."/>
            <person name="LaButti K."/>
            <person name="Andreopoulos B."/>
            <person name="Lipzen A."/>
            <person name="Chen C."/>
            <person name="Yanf M."/>
            <person name="Daum C."/>
            <person name="Ng V."/>
            <person name="Clum A."/>
            <person name="Steindorff A."/>
            <person name="Ohm R."/>
            <person name="Martin F."/>
            <person name="Silar P."/>
            <person name="Natvig D."/>
            <person name="Lalanne C."/>
            <person name="Gautier V."/>
            <person name="Ament-velasquez S.L."/>
            <person name="Kruys A."/>
            <person name="Hutchinson M.I."/>
            <person name="Powell A.J."/>
            <person name="Barry K."/>
            <person name="Miller A.N."/>
            <person name="Grigoriev I.V."/>
            <person name="Debuchy R."/>
            <person name="Gladieux P."/>
            <person name="Thoren M.H."/>
            <person name="Johannesson H."/>
        </authorList>
    </citation>
    <scope>NUCLEOTIDE SEQUENCE</scope>
    <source>
        <strain evidence="3">SMH3187-1</strain>
    </source>
</reference>
<dbReference type="InterPro" id="IPR013862">
    <property type="entry name" value="Kei1"/>
</dbReference>
<evidence type="ECO:0000256" key="1">
    <source>
        <dbReference type="SAM" id="MobiDB-lite"/>
    </source>
</evidence>
<keyword evidence="2" id="KW-1133">Transmembrane helix</keyword>
<evidence type="ECO:0000313" key="3">
    <source>
        <dbReference type="EMBL" id="KAK0744209.1"/>
    </source>
</evidence>
<dbReference type="GO" id="GO:0006673">
    <property type="term" value="P:inositol phosphoceramide metabolic process"/>
    <property type="evidence" value="ECO:0007669"/>
    <property type="project" value="InterPro"/>
</dbReference>
<dbReference type="GO" id="GO:0000139">
    <property type="term" value="C:Golgi membrane"/>
    <property type="evidence" value="ECO:0007669"/>
    <property type="project" value="TreeGrafter"/>
</dbReference>
<feature type="transmembrane region" description="Helical" evidence="2">
    <location>
        <begin position="91"/>
        <end position="117"/>
    </location>
</feature>
<feature type="non-terminal residue" evidence="3">
    <location>
        <position position="256"/>
    </location>
</feature>
<dbReference type="Pfam" id="PF08552">
    <property type="entry name" value="Kei1"/>
    <property type="match status" value="1"/>
</dbReference>
<keyword evidence="2" id="KW-0812">Transmembrane</keyword>
<feature type="transmembrane region" description="Helical" evidence="2">
    <location>
        <begin position="59"/>
        <end position="79"/>
    </location>
</feature>
<feature type="region of interest" description="Disordered" evidence="1">
    <location>
        <begin position="130"/>
        <end position="149"/>
    </location>
</feature>
<dbReference type="EMBL" id="JAUKUD010000005">
    <property type="protein sequence ID" value="KAK0744209.1"/>
    <property type="molecule type" value="Genomic_DNA"/>
</dbReference>
<keyword evidence="2" id="KW-0472">Membrane</keyword>
<proteinExistence type="predicted"/>
<feature type="transmembrane region" description="Helical" evidence="2">
    <location>
        <begin position="154"/>
        <end position="176"/>
    </location>
</feature>
<evidence type="ECO:0000313" key="4">
    <source>
        <dbReference type="Proteomes" id="UP001172155"/>
    </source>
</evidence>
<sequence>MAATSRGCLSRIRLPRPRTFLGFMSLQTGAELVALALVFNKATGIYGFLTLFTGYAASALQVTSYIWSVAVIVALALLVPHIRKQSPFQNLALAWLYVLDTCLNTAYIAAFATTWYLSVFHDVDEIPAAPEAAPVGDDTGPRAAADEDRGNPDAAASLFLVVLFSLVRVYLALVVAAHARWVLQRWGGEERGEAATRDDVASAAPVNPFAEGTPLGEGWRGRMGRIMVSVGRNYWLGRQKEDEEWARAMGAKFRSS</sequence>
<name>A0AA40K360_9PEZI</name>
<dbReference type="AlphaFoldDB" id="A0AA40K360"/>
<accession>A0AA40K360</accession>
<dbReference type="GO" id="GO:0070916">
    <property type="term" value="C:inositol phosphoceramide synthase complex"/>
    <property type="evidence" value="ECO:0007669"/>
    <property type="project" value="TreeGrafter"/>
</dbReference>
<organism evidence="3 4">
    <name type="scientific">Schizothecium vesticola</name>
    <dbReference type="NCBI Taxonomy" id="314040"/>
    <lineage>
        <taxon>Eukaryota</taxon>
        <taxon>Fungi</taxon>
        <taxon>Dikarya</taxon>
        <taxon>Ascomycota</taxon>
        <taxon>Pezizomycotina</taxon>
        <taxon>Sordariomycetes</taxon>
        <taxon>Sordariomycetidae</taxon>
        <taxon>Sordariales</taxon>
        <taxon>Schizotheciaceae</taxon>
        <taxon>Schizothecium</taxon>
    </lineage>
</organism>
<feature type="transmembrane region" description="Helical" evidence="2">
    <location>
        <begin position="20"/>
        <end position="39"/>
    </location>
</feature>
<dbReference type="Proteomes" id="UP001172155">
    <property type="component" value="Unassembled WGS sequence"/>
</dbReference>
<evidence type="ECO:0000256" key="2">
    <source>
        <dbReference type="SAM" id="Phobius"/>
    </source>
</evidence>
<comment type="caution">
    <text evidence="3">The sequence shown here is derived from an EMBL/GenBank/DDBJ whole genome shotgun (WGS) entry which is preliminary data.</text>
</comment>
<gene>
    <name evidence="3" type="ORF">B0T18DRAFT_351912</name>
</gene>
<keyword evidence="4" id="KW-1185">Reference proteome</keyword>
<protein>
    <submittedName>
        <fullName evidence="3">Inositolphosphorylceramide synthase subunit Kei1-domain-containing protein</fullName>
    </submittedName>
</protein>
<dbReference type="PANTHER" id="PTHR28077">
    <property type="entry name" value="INOSITOL PHOSPHORYLCERAMIDE SYNTHASE REGULATORY SUBUNIT KEI1"/>
    <property type="match status" value="1"/>
</dbReference>